<accession>A0ABY7DMR8</accession>
<evidence type="ECO:0000313" key="2">
    <source>
        <dbReference type="Proteomes" id="UP001164746"/>
    </source>
</evidence>
<sequence length="147" mass="16595">MTTISDKDTAVRTSVRQKLLAPPSLSPADFPCYPGALVIQRESTMQTTLLRRPRKAFIVGMVYDFIPPGINRSPQFRTDTRQCNPGKHCCVFRGRMTDRSAIITASGLHWIELNMAAHGSRETRDVLETTDLRIYMGNFGVFMLVIF</sequence>
<keyword evidence="2" id="KW-1185">Reference proteome</keyword>
<name>A0ABY7DMR8_MYAAR</name>
<organism evidence="1 2">
    <name type="scientific">Mya arenaria</name>
    <name type="common">Soft-shell clam</name>
    <dbReference type="NCBI Taxonomy" id="6604"/>
    <lineage>
        <taxon>Eukaryota</taxon>
        <taxon>Metazoa</taxon>
        <taxon>Spiralia</taxon>
        <taxon>Lophotrochozoa</taxon>
        <taxon>Mollusca</taxon>
        <taxon>Bivalvia</taxon>
        <taxon>Autobranchia</taxon>
        <taxon>Heteroconchia</taxon>
        <taxon>Euheterodonta</taxon>
        <taxon>Imparidentia</taxon>
        <taxon>Neoheterodontei</taxon>
        <taxon>Myida</taxon>
        <taxon>Myoidea</taxon>
        <taxon>Myidae</taxon>
        <taxon>Mya</taxon>
    </lineage>
</organism>
<reference evidence="1" key="1">
    <citation type="submission" date="2022-11" db="EMBL/GenBank/DDBJ databases">
        <title>Centuries of genome instability and evolution in soft-shell clam transmissible cancer (bioRxiv).</title>
        <authorList>
            <person name="Hart S.F.M."/>
            <person name="Yonemitsu M.A."/>
            <person name="Giersch R.M."/>
            <person name="Beal B.F."/>
            <person name="Arriagada G."/>
            <person name="Davis B.W."/>
            <person name="Ostrander E.A."/>
            <person name="Goff S.P."/>
            <person name="Metzger M.J."/>
        </authorList>
    </citation>
    <scope>NUCLEOTIDE SEQUENCE</scope>
    <source>
        <strain evidence="1">MELC-2E11</strain>
        <tissue evidence="1">Siphon/mantle</tissue>
    </source>
</reference>
<dbReference type="Proteomes" id="UP001164746">
    <property type="component" value="Chromosome 3"/>
</dbReference>
<proteinExistence type="predicted"/>
<dbReference type="EMBL" id="CP111014">
    <property type="protein sequence ID" value="WAQ98246.1"/>
    <property type="molecule type" value="Genomic_DNA"/>
</dbReference>
<protein>
    <submittedName>
        <fullName evidence="1">Uncharacterized protein</fullName>
    </submittedName>
</protein>
<gene>
    <name evidence="1" type="ORF">MAR_022619</name>
</gene>
<evidence type="ECO:0000313" key="1">
    <source>
        <dbReference type="EMBL" id="WAQ98246.1"/>
    </source>
</evidence>